<dbReference type="PANTHER" id="PTHR36843:SF1">
    <property type="entry name" value="COPROHEME DECARBOXYLASE"/>
    <property type="match status" value="1"/>
</dbReference>
<dbReference type="Pfam" id="PF06778">
    <property type="entry name" value="Chlor_dismutase"/>
    <property type="match status" value="1"/>
</dbReference>
<evidence type="ECO:0000256" key="3">
    <source>
        <dbReference type="ARBA" id="ARBA00022723"/>
    </source>
</evidence>
<comment type="catalytic activity">
    <reaction evidence="7">
        <text>Fe-coproporphyrin III + 2 H2O2 + 2 H(+) = heme b + 2 CO2 + 4 H2O</text>
        <dbReference type="Rhea" id="RHEA:56516"/>
        <dbReference type="ChEBI" id="CHEBI:15377"/>
        <dbReference type="ChEBI" id="CHEBI:15378"/>
        <dbReference type="ChEBI" id="CHEBI:16240"/>
        <dbReference type="ChEBI" id="CHEBI:16526"/>
        <dbReference type="ChEBI" id="CHEBI:60344"/>
        <dbReference type="ChEBI" id="CHEBI:68438"/>
        <dbReference type="EC" id="1.3.98.5"/>
    </reaction>
    <physiologicalReaction direction="left-to-right" evidence="7">
        <dbReference type="Rhea" id="RHEA:56517"/>
    </physiologicalReaction>
</comment>
<reference evidence="10" key="1">
    <citation type="submission" date="2020-12" db="EMBL/GenBank/DDBJ databases">
        <title>Leucobacter sp. CAS1, isolated from Chromium sludge.</title>
        <authorList>
            <person name="Xu Z."/>
        </authorList>
    </citation>
    <scope>NUCLEOTIDE SEQUENCE</scope>
    <source>
        <strain evidence="10">CSA1</strain>
    </source>
</reference>
<gene>
    <name evidence="9" type="primary">chdC</name>
    <name evidence="10" type="ORF">JD276_10555</name>
</gene>
<evidence type="ECO:0000256" key="2">
    <source>
        <dbReference type="ARBA" id="ARBA00022617"/>
    </source>
</evidence>
<comment type="function">
    <text evidence="9">Involved in coproporphyrin-dependent heme b biosynthesis. Catalyzes the decarboxylation of Fe-coproporphyrin III (coproheme) to heme b (protoheme IX), the last step of the pathway. The reaction occurs in a stepwise manner with a three-propionate intermediate.</text>
</comment>
<keyword evidence="4 9" id="KW-0408">Iron</keyword>
<dbReference type="SUPFAM" id="SSF54909">
    <property type="entry name" value="Dimeric alpha+beta barrel"/>
    <property type="match status" value="1"/>
</dbReference>
<comment type="cofactor">
    <cofactor evidence="9">
        <name>Fe-coproporphyrin III</name>
        <dbReference type="ChEBI" id="CHEBI:68438"/>
    </cofactor>
    <text evidence="9">Fe-coproporphyrin III acts as both substrate and redox cofactor.</text>
</comment>
<dbReference type="AlphaFoldDB" id="A0A934Q8L6"/>
<comment type="pathway">
    <text evidence="9">Porphyrin-containing compound metabolism; protoheme biosynthesis.</text>
</comment>
<dbReference type="GO" id="GO:0016634">
    <property type="term" value="F:oxidoreductase activity, acting on the CH-CH group of donors, oxygen as acceptor"/>
    <property type="evidence" value="ECO:0007669"/>
    <property type="project" value="UniProtKB-UniRule"/>
</dbReference>
<keyword evidence="9" id="KW-0350">Heme biosynthesis</keyword>
<dbReference type="EMBL" id="JAEHOH010000013">
    <property type="protein sequence ID" value="MBK0419473.1"/>
    <property type="molecule type" value="Genomic_DNA"/>
</dbReference>
<dbReference type="Gene3D" id="3.30.70.1030">
    <property type="entry name" value="Apc35880, domain 1"/>
    <property type="match status" value="2"/>
</dbReference>
<keyword evidence="2 9" id="KW-0349">Heme</keyword>
<dbReference type="RefSeq" id="WP_200115611.1">
    <property type="nucleotide sequence ID" value="NZ_JAEHOH010000013.1"/>
</dbReference>
<protein>
    <recommendedName>
        <fullName evidence="1 9">Coproheme decarboxylase</fullName>
        <ecNumber evidence="8 9">1.3.98.5</ecNumber>
    </recommendedName>
    <alternativeName>
        <fullName evidence="5 9">Coproheme III oxidative decarboxylase</fullName>
    </alternativeName>
    <alternativeName>
        <fullName evidence="6 9">Hydrogen peroxide-dependent heme synthase</fullName>
    </alternativeName>
</protein>
<accession>A0A934Q8L6</accession>
<evidence type="ECO:0000256" key="9">
    <source>
        <dbReference type="HAMAP-Rule" id="MF_02244"/>
    </source>
</evidence>
<dbReference type="NCBIfam" id="NF042928">
    <property type="entry name" value="HemQ_actino"/>
    <property type="match status" value="1"/>
</dbReference>
<comment type="similarity">
    <text evidence="9">Belongs to the ChdC family. Type 2 subfamily.</text>
</comment>
<comment type="catalytic activity">
    <reaction evidence="9">
        <text>Fe-coproporphyrin III + H2O2 + H(+) = harderoheme III + CO2 + 2 H2O</text>
        <dbReference type="Rhea" id="RHEA:57940"/>
        <dbReference type="ChEBI" id="CHEBI:15377"/>
        <dbReference type="ChEBI" id="CHEBI:15378"/>
        <dbReference type="ChEBI" id="CHEBI:16240"/>
        <dbReference type="ChEBI" id="CHEBI:16526"/>
        <dbReference type="ChEBI" id="CHEBI:68438"/>
        <dbReference type="ChEBI" id="CHEBI:142463"/>
    </reaction>
</comment>
<comment type="caution">
    <text evidence="10">The sequence shown here is derived from an EMBL/GenBank/DDBJ whole genome shotgun (WGS) entry which is preliminary data.</text>
</comment>
<dbReference type="Proteomes" id="UP000608530">
    <property type="component" value="Unassembled WGS sequence"/>
</dbReference>
<evidence type="ECO:0000313" key="11">
    <source>
        <dbReference type="Proteomes" id="UP000608530"/>
    </source>
</evidence>
<comment type="catalytic activity">
    <reaction evidence="9">
        <text>harderoheme III + H2O2 + H(+) = heme b + CO2 + 2 H2O</text>
        <dbReference type="Rhea" id="RHEA:57944"/>
        <dbReference type="ChEBI" id="CHEBI:15377"/>
        <dbReference type="ChEBI" id="CHEBI:15378"/>
        <dbReference type="ChEBI" id="CHEBI:16240"/>
        <dbReference type="ChEBI" id="CHEBI:16526"/>
        <dbReference type="ChEBI" id="CHEBI:60344"/>
        <dbReference type="ChEBI" id="CHEBI:142463"/>
    </reaction>
</comment>
<sequence>MSTVEITSANSAAAHAETAEEISVNESEAVNGSPQHFTLFAVFRVSSSHPIVLDGRDVPGVVREFEDVIGLIGNENVTLRGCYDISGMRADADLMLWLHGSAAEDLQWALRELRRTALLRPLIRVWGAVGVHREAEFNRAHQPGFVRGVPAKQWLAVYPFVRSNDWYLLDPAERSRMLADHGRTGAAFSGVVANTVAAFALGDYEWLLPMEADDLTELVDMMRALRGVDARRHVREETPFYTGRRIEPAEIIEVLQ</sequence>
<evidence type="ECO:0000256" key="4">
    <source>
        <dbReference type="ARBA" id="ARBA00023004"/>
    </source>
</evidence>
<keyword evidence="9" id="KW-0560">Oxidoreductase</keyword>
<evidence type="ECO:0000256" key="7">
    <source>
        <dbReference type="ARBA" id="ARBA00049896"/>
    </source>
</evidence>
<evidence type="ECO:0000313" key="10">
    <source>
        <dbReference type="EMBL" id="MBK0419473.1"/>
    </source>
</evidence>
<dbReference type="GO" id="GO:0006785">
    <property type="term" value="P:heme B biosynthetic process"/>
    <property type="evidence" value="ECO:0007669"/>
    <property type="project" value="UniProtKB-UniRule"/>
</dbReference>
<evidence type="ECO:0000256" key="8">
    <source>
        <dbReference type="ARBA" id="ARBA00050019"/>
    </source>
</evidence>
<keyword evidence="3 9" id="KW-0479">Metal-binding</keyword>
<proteinExistence type="inferred from homology"/>
<evidence type="ECO:0000256" key="1">
    <source>
        <dbReference type="ARBA" id="ARBA00014413"/>
    </source>
</evidence>
<organism evidence="10 11">
    <name type="scientific">Leucobacter chromiisoli</name>
    <dbReference type="NCBI Taxonomy" id="2796471"/>
    <lineage>
        <taxon>Bacteria</taxon>
        <taxon>Bacillati</taxon>
        <taxon>Actinomycetota</taxon>
        <taxon>Actinomycetes</taxon>
        <taxon>Micrococcales</taxon>
        <taxon>Microbacteriaceae</taxon>
        <taxon>Leucobacter</taxon>
    </lineage>
</organism>
<keyword evidence="11" id="KW-1185">Reference proteome</keyword>
<evidence type="ECO:0000256" key="6">
    <source>
        <dbReference type="ARBA" id="ARBA00030236"/>
    </source>
</evidence>
<dbReference type="GO" id="GO:0020037">
    <property type="term" value="F:heme binding"/>
    <property type="evidence" value="ECO:0007669"/>
    <property type="project" value="InterPro"/>
</dbReference>
<dbReference type="InterPro" id="IPR011008">
    <property type="entry name" value="Dimeric_a/b-barrel"/>
</dbReference>
<dbReference type="EC" id="1.3.98.5" evidence="8 9"/>
<feature type="active site" evidence="9">
    <location>
        <position position="158"/>
    </location>
</feature>
<dbReference type="InterPro" id="IPR010644">
    <property type="entry name" value="ChdC/CLD"/>
</dbReference>
<dbReference type="GO" id="GO:0046872">
    <property type="term" value="F:metal ion binding"/>
    <property type="evidence" value="ECO:0007669"/>
    <property type="project" value="UniProtKB-KW"/>
</dbReference>
<feature type="binding site" description="axial binding residue" evidence="9">
    <location>
        <position position="181"/>
    </location>
    <ligand>
        <name>Fe-coproporphyrin III</name>
        <dbReference type="ChEBI" id="CHEBI:68438"/>
    </ligand>
    <ligandPart>
        <name>Fe</name>
        <dbReference type="ChEBI" id="CHEBI:18248"/>
    </ligandPart>
</feature>
<evidence type="ECO:0000256" key="5">
    <source>
        <dbReference type="ARBA" id="ARBA00029882"/>
    </source>
</evidence>
<name>A0A934Q8L6_9MICO</name>
<dbReference type="PANTHER" id="PTHR36843">
    <property type="entry name" value="HEME-DEPENDENT PEROXIDASE YWFI-RELATED"/>
    <property type="match status" value="1"/>
</dbReference>
<dbReference type="HAMAP" id="MF_02244">
    <property type="entry name" value="Coproheme_decarbox_2"/>
    <property type="match status" value="1"/>
</dbReference>